<dbReference type="OrthoDB" id="3798874at2759"/>
<keyword evidence="2" id="KW-0812">Transmembrane</keyword>
<keyword evidence="3" id="KW-0732">Signal</keyword>
<feature type="chain" id="PRO_5031103202" description="Mid2 domain-containing protein" evidence="3">
    <location>
        <begin position="30"/>
        <end position="260"/>
    </location>
</feature>
<name>A0A7U2FAN1_PHANO</name>
<dbReference type="Proteomes" id="UP000663193">
    <property type="component" value="Chromosome 13"/>
</dbReference>
<keyword evidence="2" id="KW-1133">Transmembrane helix</keyword>
<evidence type="ECO:0000256" key="3">
    <source>
        <dbReference type="SAM" id="SignalP"/>
    </source>
</evidence>
<keyword evidence="5" id="KW-1185">Reference proteome</keyword>
<dbReference type="VEuPathDB" id="FungiDB:JI435_439750"/>
<protein>
    <recommendedName>
        <fullName evidence="6">Mid2 domain-containing protein</fullName>
    </recommendedName>
</protein>
<reference evidence="5" key="1">
    <citation type="journal article" date="2021" name="BMC Genomics">
        <title>Chromosome-level genome assembly and manually-curated proteome of model necrotroph Parastagonospora nodorum Sn15 reveals a genome-wide trove of candidate effector homologs, and redundancy of virulence-related functions within an accessory chromosome.</title>
        <authorList>
            <person name="Bertazzoni S."/>
            <person name="Jones D.A.B."/>
            <person name="Phan H.T."/>
            <person name="Tan K.-C."/>
            <person name="Hane J.K."/>
        </authorList>
    </citation>
    <scope>NUCLEOTIDE SEQUENCE [LARGE SCALE GENOMIC DNA]</scope>
    <source>
        <strain evidence="5">SN15 / ATCC MYA-4574 / FGSC 10173)</strain>
    </source>
</reference>
<dbReference type="EMBL" id="CP069035">
    <property type="protein sequence ID" value="QRD01799.1"/>
    <property type="molecule type" value="Genomic_DNA"/>
</dbReference>
<evidence type="ECO:0000256" key="2">
    <source>
        <dbReference type="SAM" id="Phobius"/>
    </source>
</evidence>
<sequence>MVGSCALNTMPSCLLTLAGVLAMDSSTYGGPELQPCGNNISTCCLPDEKCGTNLLCSTTRAFSRQYCANKNWQGCSQLSPETTNHGLEIKACGGNIFCYHQPMDTCCTNGPLFFVNPETGWVANGSERDTTASPTYWQPSYTSELALLSSSTPQPTTTSIEIMSTFTSLTLNPSPTDTMKSSSQNSSDLSPVAGAGIGVGSAIVVVSLVAFTWLLVRYRRSSHRRSCDEFGTRNVSWKHTRSNRSTPQELDEGGARQEMQ</sequence>
<accession>A0A7U2FAN1</accession>
<evidence type="ECO:0000313" key="5">
    <source>
        <dbReference type="Proteomes" id="UP000663193"/>
    </source>
</evidence>
<feature type="region of interest" description="Disordered" evidence="1">
    <location>
        <begin position="238"/>
        <end position="260"/>
    </location>
</feature>
<evidence type="ECO:0008006" key="6">
    <source>
        <dbReference type="Google" id="ProtNLM"/>
    </source>
</evidence>
<evidence type="ECO:0000313" key="4">
    <source>
        <dbReference type="EMBL" id="QRD01799.1"/>
    </source>
</evidence>
<keyword evidence="2" id="KW-0472">Membrane</keyword>
<proteinExistence type="predicted"/>
<feature type="transmembrane region" description="Helical" evidence="2">
    <location>
        <begin position="192"/>
        <end position="216"/>
    </location>
</feature>
<dbReference type="AlphaFoldDB" id="A0A7U2FAN1"/>
<organism evidence="4 5">
    <name type="scientific">Phaeosphaeria nodorum (strain SN15 / ATCC MYA-4574 / FGSC 10173)</name>
    <name type="common">Glume blotch fungus</name>
    <name type="synonym">Parastagonospora nodorum</name>
    <dbReference type="NCBI Taxonomy" id="321614"/>
    <lineage>
        <taxon>Eukaryota</taxon>
        <taxon>Fungi</taxon>
        <taxon>Dikarya</taxon>
        <taxon>Ascomycota</taxon>
        <taxon>Pezizomycotina</taxon>
        <taxon>Dothideomycetes</taxon>
        <taxon>Pleosporomycetidae</taxon>
        <taxon>Pleosporales</taxon>
        <taxon>Pleosporineae</taxon>
        <taxon>Phaeosphaeriaceae</taxon>
        <taxon>Parastagonospora</taxon>
    </lineage>
</organism>
<feature type="signal peptide" evidence="3">
    <location>
        <begin position="1"/>
        <end position="29"/>
    </location>
</feature>
<gene>
    <name evidence="4" type="ORF">JI435_439750</name>
</gene>
<evidence type="ECO:0000256" key="1">
    <source>
        <dbReference type="SAM" id="MobiDB-lite"/>
    </source>
</evidence>